<feature type="compositionally biased region" description="Polar residues" evidence="3">
    <location>
        <begin position="82"/>
        <end position="97"/>
    </location>
</feature>
<dbReference type="GO" id="GO:0008270">
    <property type="term" value="F:zinc ion binding"/>
    <property type="evidence" value="ECO:0007669"/>
    <property type="project" value="InterPro"/>
</dbReference>
<dbReference type="Pfam" id="PF04082">
    <property type="entry name" value="Fungal_trans"/>
    <property type="match status" value="1"/>
</dbReference>
<proteinExistence type="predicted"/>
<evidence type="ECO:0000259" key="4">
    <source>
        <dbReference type="Pfam" id="PF04082"/>
    </source>
</evidence>
<feature type="domain" description="Xylanolytic transcriptional activator regulatory" evidence="4">
    <location>
        <begin position="134"/>
        <end position="371"/>
    </location>
</feature>
<evidence type="ECO:0000256" key="3">
    <source>
        <dbReference type="SAM" id="MobiDB-lite"/>
    </source>
</evidence>
<sequence>MSPTPQYVPPSPASERSALDTAASLSNRDLAARVANLEALVQAQATGAQTSPGRLIPPCAKVRGVLSTSDSGHVRFIPSTKFPGSNGSVSDPQQTTRRSIDLSDGPYPLGKKQTNLTRLLIDLPSRRHCKQLKDVYFECFATLFHVLHDPTFNEQYAEFEKNPESMPLSWLALLFAILGTSVVALGASNELLNDLSRKNTVTDQVAELSERYRKAAFKCLEADNYLWQQNITTLQALVILIYSINHSHGQTWTLLGMTFHIALSLGCHIDPSEFGLDVVRSEERRRCWAGIMMLYMIQNMSMGHLGPDPWNASEGVRMPLDLNDSDLIPGEYELLVVPSRATQMSYLLFKFRLYHISNEISSVVRNSSQPPVTLIERLDERIVNEQRSWHDKYSADSAAAPLPTYHEVHLYILQGYSHQLMLLLHNHSIRTSMAGTSQRRLSVAKALSSAKEILRIHAIFFIRSEFSSFGWYLRGICSFHAYHAAVSLIVVIAEHTWNDAFEDIIPLVQDCVARFEALTEVSIICNKAVPVLQSML</sequence>
<gene>
    <name evidence="5" type="ORF">yc1106_01911</name>
</gene>
<organism evidence="5 6">
    <name type="scientific">Curvularia clavata</name>
    <dbReference type="NCBI Taxonomy" id="95742"/>
    <lineage>
        <taxon>Eukaryota</taxon>
        <taxon>Fungi</taxon>
        <taxon>Dikarya</taxon>
        <taxon>Ascomycota</taxon>
        <taxon>Pezizomycotina</taxon>
        <taxon>Dothideomycetes</taxon>
        <taxon>Pleosporomycetidae</taxon>
        <taxon>Pleosporales</taxon>
        <taxon>Pleosporineae</taxon>
        <taxon>Pleosporaceae</taxon>
        <taxon>Curvularia</taxon>
    </lineage>
</organism>
<dbReference type="VEuPathDB" id="FungiDB:yc1106_01911"/>
<comment type="subcellular location">
    <subcellularLocation>
        <location evidence="1">Nucleus</location>
    </subcellularLocation>
</comment>
<evidence type="ECO:0000256" key="2">
    <source>
        <dbReference type="ARBA" id="ARBA00023242"/>
    </source>
</evidence>
<keyword evidence="2" id="KW-0539">Nucleus</keyword>
<dbReference type="OrthoDB" id="3681538at2759"/>
<evidence type="ECO:0000313" key="6">
    <source>
        <dbReference type="Proteomes" id="UP001056012"/>
    </source>
</evidence>
<dbReference type="GO" id="GO:0005634">
    <property type="term" value="C:nucleus"/>
    <property type="evidence" value="ECO:0007669"/>
    <property type="project" value="UniProtKB-SubCell"/>
</dbReference>
<evidence type="ECO:0000313" key="5">
    <source>
        <dbReference type="EMBL" id="USP74637.1"/>
    </source>
</evidence>
<evidence type="ECO:0000256" key="1">
    <source>
        <dbReference type="ARBA" id="ARBA00004123"/>
    </source>
</evidence>
<reference evidence="5" key="1">
    <citation type="submission" date="2021-12" db="EMBL/GenBank/DDBJ databases">
        <title>Curvularia clavata genome.</title>
        <authorList>
            <person name="Cao Y."/>
        </authorList>
    </citation>
    <scope>NUCLEOTIDE SEQUENCE</scope>
    <source>
        <strain evidence="5">Yc1106</strain>
    </source>
</reference>
<dbReference type="EMBL" id="CP089275">
    <property type="protein sequence ID" value="USP74637.1"/>
    <property type="molecule type" value="Genomic_DNA"/>
</dbReference>
<dbReference type="InterPro" id="IPR007219">
    <property type="entry name" value="XnlR_reg_dom"/>
</dbReference>
<protein>
    <recommendedName>
        <fullName evidence="4">Xylanolytic transcriptional activator regulatory domain-containing protein</fullName>
    </recommendedName>
</protein>
<dbReference type="CDD" id="cd12148">
    <property type="entry name" value="fungal_TF_MHR"/>
    <property type="match status" value="1"/>
</dbReference>
<dbReference type="AlphaFoldDB" id="A0A9Q8Z1X0"/>
<feature type="region of interest" description="Disordered" evidence="3">
    <location>
        <begin position="77"/>
        <end position="107"/>
    </location>
</feature>
<dbReference type="PANTHER" id="PTHR31001:SF40">
    <property type="entry name" value="ZN(II)2CYS6 TRANSCRIPTION FACTOR (EUROFUNG)"/>
    <property type="match status" value="1"/>
</dbReference>
<dbReference type="Proteomes" id="UP001056012">
    <property type="component" value="Chromosome 2"/>
</dbReference>
<name>A0A9Q8Z1X0_CURCL</name>
<dbReference type="PANTHER" id="PTHR31001">
    <property type="entry name" value="UNCHARACTERIZED TRANSCRIPTIONAL REGULATORY PROTEIN"/>
    <property type="match status" value="1"/>
</dbReference>
<dbReference type="GO" id="GO:0006351">
    <property type="term" value="P:DNA-templated transcription"/>
    <property type="evidence" value="ECO:0007669"/>
    <property type="project" value="InterPro"/>
</dbReference>
<keyword evidence="6" id="KW-1185">Reference proteome</keyword>
<dbReference type="InterPro" id="IPR050613">
    <property type="entry name" value="Sec_Metabolite_Reg"/>
</dbReference>
<accession>A0A9Q8Z1X0</accession>
<dbReference type="GO" id="GO:0003677">
    <property type="term" value="F:DNA binding"/>
    <property type="evidence" value="ECO:0007669"/>
    <property type="project" value="InterPro"/>
</dbReference>